<dbReference type="EMBL" id="KK784883">
    <property type="protein sequence ID" value="KDO74599.1"/>
    <property type="molecule type" value="Genomic_DNA"/>
</dbReference>
<feature type="compositionally biased region" description="Basic and acidic residues" evidence="7">
    <location>
        <begin position="378"/>
        <end position="394"/>
    </location>
</feature>
<dbReference type="STRING" id="2711.A0A067GGY2"/>
<feature type="region of interest" description="Disordered" evidence="7">
    <location>
        <begin position="1"/>
        <end position="20"/>
    </location>
</feature>
<evidence type="ECO:0000313" key="10">
    <source>
        <dbReference type="Proteomes" id="UP000027120"/>
    </source>
</evidence>
<sequence>MAESRRSGDQSGIVVKNRSSSGCLIVRKKSDDVSVAGSSGAQKGFRSKKGKKRPRMVMSDSGSSDELLMPPRRRVGPETIRVCNGLSGLEKVVVGEESDFGRNRERDRDRDTVERVRRNEDGLFGRTEGQSDRKRNRLDVFEFDEYDGSDKEIMMSQKHLGDTRRDIGGRRFFGGSMALGRGGIERELESGSGRQVVVDKRKNLYFERTNSFNQGGMNRFGMDRDAGRSPISLLREKYSGNSDGPIRLQGKNGVLKVMVNKKKKVGEPVKSFDHAGTEANCSSSRIEDKVKRNVPIHHSSYLETEVLEKPCSFLRKEKNQLNLRKSLSTKKSKDDDSDSADSDTAPKLGPKRMEACKSVKEVSSESEKTPGGKLTLSRIKEGKARRGSGTEKQKLRERIRGMLVEAGWTIDYRPRKNRDYLDAVYINPTGTAYWSIIKAYDALTKQLNDEEDEAKPSADGSPFTPLPDEVLSQLTRKTRKKIEKEMKKKQRDGSQSFSTRETSARRTSSARRDEDSMGSGNHEEKLSSFLKQGGKSSKSKMNENGVVSQNPKGLSSTHLPDTDENPSSTSGSHQLHGRKSRKLGRCTLLIRNSNVGPNSETDGFVPYAGKLTLLSWLIDSGTVQLSQKVQYMNRRRTKVMLEGWITRDGIHCGCCSKILTVSKFEIHAGSKLRQPFQNIYLDSGVSLLQCQIDAWNKLKESESIGFESVDVDGDDPNDDTCGICGDGGDLICCDGCPSTFHQSCLDIQMLPPGDWHCPNCTCKFCGLAGEDDAEGDDTTTSALLPCAMCEKKYHKLCMQEMDALSDNLTGLVTSFCGRKCQELSEHLQKYLGVKHELEAGLSWSLIHRSDEDSDTSLRGLPQRVECNSKLAVALNVMDECFLPIVDRRSGINLIHNVLYNSGSNFNRLNYSGFYTAILERGDEIISAASIRFHGTQLAEMPFIGTRHIYRRQGMCRRLFCALESALCSLKVEKLIIPAIAELMHTWTRVFGFTSLEESLKQEMRSLNMLVFPGIDMLQKLLLEQEGIKENISASQGSKQKELEVKHEITPEMENKADLDSSTEHDSHKSSGSDLLHPNAINGVVVASDFDSKCPGVSSNSNSTLSGSSPAYVSVEGTCADSKSADKIECASDGKCLSNSETSQIRDTEIKPESDSTDVDITQSSKEVVMDVDHAIDVNVAASHEVENPIAAAESVGPDSQSGNNLAESDLDQKCLFSGDRSYYTLENGNKPDSDSPANVNTKFTGECDIDNASDVGAAAQEVKNVDSVQEMPASESADKSAKSASGINCPSDLGMVNTAKGTENKQVSYSHIKDYIQPCKDADDMGDARAIDVNVAGSHEVEIVVSVERTVCSDSQSDDKLIESASSPCMLQIETKAQLDSSVKDEVQPTKEVGNDDALAIDVNATAPEVLQPVMVQQLKCGDFQSGDKLVEDGVQSCRDGAKVDTDGLDNNIDPFDEPEIPISVAGSIIADSELENKSAEPKSASETECLVSETDLKEPHMQHEWSSDSPFEDNSLPCKADSSDDKHTEVAFSLGEITEENATDAGNGIPADPLTRFDSCDVSSSIQGAEGQKSIASSEAGSEAARCEESSLHPSNDVPAGKAESSSA</sequence>
<dbReference type="InterPro" id="IPR011011">
    <property type="entry name" value="Znf_FYVE_PHD"/>
</dbReference>
<feature type="compositionally biased region" description="Basic and acidic residues" evidence="7">
    <location>
        <begin position="1049"/>
        <end position="1070"/>
    </location>
</feature>
<keyword evidence="5" id="KW-0539">Nucleus</keyword>
<feature type="compositionally biased region" description="Low complexity" evidence="7">
    <location>
        <begin position="1575"/>
        <end position="1585"/>
    </location>
</feature>
<dbReference type="PANTHER" id="PTHR46508:SF3">
    <property type="entry name" value="ACYL-COA N-ACYLTRANSFERASE WITH RING_FYVE_PHD-TYPE ZINC FINGER PROTEIN"/>
    <property type="match status" value="1"/>
</dbReference>
<dbReference type="CDD" id="cd15532">
    <property type="entry name" value="PHD2_CHD_II"/>
    <property type="match status" value="1"/>
</dbReference>
<comment type="subcellular location">
    <subcellularLocation>
        <location evidence="1">Nucleus</location>
    </subcellularLocation>
</comment>
<feature type="region of interest" description="Disordered" evidence="7">
    <location>
        <begin position="29"/>
        <end position="73"/>
    </location>
</feature>
<feature type="compositionally biased region" description="Basic residues" evidence="7">
    <location>
        <begin position="45"/>
        <end position="55"/>
    </location>
</feature>
<name>A0A067GGY2_CITSI</name>
<evidence type="ECO:0000256" key="5">
    <source>
        <dbReference type="ARBA" id="ARBA00023242"/>
    </source>
</evidence>
<dbReference type="InterPro" id="IPR054292">
    <property type="entry name" value="DUF7028"/>
</dbReference>
<dbReference type="Pfam" id="PF23209">
    <property type="entry name" value="IDM1_C"/>
    <property type="match status" value="1"/>
</dbReference>
<dbReference type="Pfam" id="PF22970">
    <property type="entry name" value="DUF7028"/>
    <property type="match status" value="1"/>
</dbReference>
<evidence type="ECO:0000259" key="8">
    <source>
        <dbReference type="PROSITE" id="PS50016"/>
    </source>
</evidence>
<keyword evidence="3 6" id="KW-0863">Zinc-finger</keyword>
<evidence type="ECO:0000256" key="2">
    <source>
        <dbReference type="ARBA" id="ARBA00022723"/>
    </source>
</evidence>
<evidence type="ECO:0000256" key="3">
    <source>
        <dbReference type="ARBA" id="ARBA00022771"/>
    </source>
</evidence>
<dbReference type="SMART" id="SM00249">
    <property type="entry name" value="PHD"/>
    <property type="match status" value="2"/>
</dbReference>
<feature type="region of interest" description="Disordered" evidence="7">
    <location>
        <begin position="448"/>
        <end position="580"/>
    </location>
</feature>
<gene>
    <name evidence="9" type="ORF">CISIN_1g000370mg</name>
</gene>
<dbReference type="InterPro" id="IPR032308">
    <property type="entry name" value="TDBD"/>
</dbReference>
<accession>A0A067GGY2</accession>
<dbReference type="PANTHER" id="PTHR46508">
    <property type="entry name" value="PHD FINGER FAMILY PROTEIN"/>
    <property type="match status" value="1"/>
</dbReference>
<feature type="domain" description="PHD-type" evidence="8">
    <location>
        <begin position="718"/>
        <end position="763"/>
    </location>
</feature>
<dbReference type="InterPro" id="IPR056511">
    <property type="entry name" value="IDM1_C"/>
</dbReference>
<feature type="region of interest" description="Disordered" evidence="7">
    <location>
        <begin position="324"/>
        <end position="394"/>
    </location>
</feature>
<feature type="compositionally biased region" description="Basic and acidic residues" evidence="7">
    <location>
        <begin position="351"/>
        <end position="370"/>
    </location>
</feature>
<keyword evidence="2" id="KW-0479">Metal-binding</keyword>
<organism evidence="9 10">
    <name type="scientific">Citrus sinensis</name>
    <name type="common">Sweet orange</name>
    <name type="synonym">Citrus aurantium var. sinensis</name>
    <dbReference type="NCBI Taxonomy" id="2711"/>
    <lineage>
        <taxon>Eukaryota</taxon>
        <taxon>Viridiplantae</taxon>
        <taxon>Streptophyta</taxon>
        <taxon>Embryophyta</taxon>
        <taxon>Tracheophyta</taxon>
        <taxon>Spermatophyta</taxon>
        <taxon>Magnoliopsida</taxon>
        <taxon>eudicotyledons</taxon>
        <taxon>Gunneridae</taxon>
        <taxon>Pentapetalae</taxon>
        <taxon>rosids</taxon>
        <taxon>malvids</taxon>
        <taxon>Sapindales</taxon>
        <taxon>Rutaceae</taxon>
        <taxon>Aurantioideae</taxon>
        <taxon>Citrus</taxon>
    </lineage>
</organism>
<dbReference type="Gene3D" id="3.30.40.10">
    <property type="entry name" value="Zinc/RING finger domain, C3HC4 (zinc finger)"/>
    <property type="match status" value="1"/>
</dbReference>
<evidence type="ECO:0000313" key="9">
    <source>
        <dbReference type="EMBL" id="KDO74601.1"/>
    </source>
</evidence>
<dbReference type="GO" id="GO:0008270">
    <property type="term" value="F:zinc ion binding"/>
    <property type="evidence" value="ECO:0007669"/>
    <property type="project" value="UniProtKB-KW"/>
</dbReference>
<dbReference type="GO" id="GO:0005634">
    <property type="term" value="C:nucleus"/>
    <property type="evidence" value="ECO:0007669"/>
    <property type="project" value="UniProtKB-SubCell"/>
</dbReference>
<feature type="compositionally biased region" description="Low complexity" evidence="7">
    <location>
        <begin position="498"/>
        <end position="507"/>
    </location>
</feature>
<evidence type="ECO:0000256" key="7">
    <source>
        <dbReference type="SAM" id="MobiDB-lite"/>
    </source>
</evidence>
<protein>
    <recommendedName>
        <fullName evidence="8">PHD-type domain-containing protein</fullName>
    </recommendedName>
</protein>
<dbReference type="Pfam" id="PF00628">
    <property type="entry name" value="PHD"/>
    <property type="match status" value="1"/>
</dbReference>
<evidence type="ECO:0000256" key="4">
    <source>
        <dbReference type="ARBA" id="ARBA00022833"/>
    </source>
</evidence>
<dbReference type="InterPro" id="IPR001965">
    <property type="entry name" value="Znf_PHD"/>
</dbReference>
<feature type="region of interest" description="Disordered" evidence="7">
    <location>
        <begin position="1049"/>
        <end position="1076"/>
    </location>
</feature>
<dbReference type="SUPFAM" id="SSF57903">
    <property type="entry name" value="FYVE/PHD zinc finger"/>
    <property type="match status" value="1"/>
</dbReference>
<reference evidence="9 10" key="1">
    <citation type="submission" date="2014-04" db="EMBL/GenBank/DDBJ databases">
        <authorList>
            <consortium name="International Citrus Genome Consortium"/>
            <person name="Gmitter F."/>
            <person name="Chen C."/>
            <person name="Farmerie W."/>
            <person name="Harkins T."/>
            <person name="Desany B."/>
            <person name="Mohiuddin M."/>
            <person name="Kodira C."/>
            <person name="Borodovsky M."/>
            <person name="Lomsadze A."/>
            <person name="Burns P."/>
            <person name="Jenkins J."/>
            <person name="Prochnik S."/>
            <person name="Shu S."/>
            <person name="Chapman J."/>
            <person name="Pitluck S."/>
            <person name="Schmutz J."/>
            <person name="Rokhsar D."/>
        </authorList>
    </citation>
    <scope>NUCLEOTIDE SEQUENCE</scope>
</reference>
<dbReference type="eggNOG" id="ENOG502QV7S">
    <property type="taxonomic scope" value="Eukaryota"/>
</dbReference>
<dbReference type="InterPro" id="IPR013083">
    <property type="entry name" value="Znf_RING/FYVE/PHD"/>
</dbReference>
<feature type="compositionally biased region" description="Polar residues" evidence="7">
    <location>
        <begin position="545"/>
        <end position="573"/>
    </location>
</feature>
<dbReference type="Pfam" id="PF16135">
    <property type="entry name" value="TDBD"/>
    <property type="match status" value="1"/>
</dbReference>
<proteinExistence type="predicted"/>
<feature type="compositionally biased region" description="Basic and acidic residues" evidence="7">
    <location>
        <begin position="1498"/>
        <end position="1507"/>
    </location>
</feature>
<feature type="compositionally biased region" description="Basic and acidic residues" evidence="7">
    <location>
        <begin position="510"/>
        <end position="526"/>
    </location>
</feature>
<feature type="region of interest" description="Disordered" evidence="7">
    <location>
        <begin position="1498"/>
        <end position="1609"/>
    </location>
</feature>
<keyword evidence="10" id="KW-1185">Reference proteome</keyword>
<evidence type="ECO:0000256" key="6">
    <source>
        <dbReference type="PROSITE-ProRule" id="PRU00146"/>
    </source>
</evidence>
<dbReference type="PROSITE" id="PS50016">
    <property type="entry name" value="ZF_PHD_2"/>
    <property type="match status" value="1"/>
</dbReference>
<dbReference type="PaxDb" id="2711-XP_006489380.1"/>
<dbReference type="EMBL" id="KK784883">
    <property type="protein sequence ID" value="KDO74600.1"/>
    <property type="molecule type" value="Genomic_DNA"/>
</dbReference>
<dbReference type="Proteomes" id="UP000027120">
    <property type="component" value="Unassembled WGS sequence"/>
</dbReference>
<dbReference type="EMBL" id="KK784883">
    <property type="protein sequence ID" value="KDO74601.1"/>
    <property type="molecule type" value="Genomic_DNA"/>
</dbReference>
<dbReference type="InterPro" id="IPR019787">
    <property type="entry name" value="Znf_PHD-finger"/>
</dbReference>
<keyword evidence="4" id="KW-0862">Zinc</keyword>
<evidence type="ECO:0000256" key="1">
    <source>
        <dbReference type="ARBA" id="ARBA00004123"/>
    </source>
</evidence>